<dbReference type="Gene3D" id="3.40.50.300">
    <property type="entry name" value="P-loop containing nucleotide triphosphate hydrolases"/>
    <property type="match status" value="1"/>
</dbReference>
<evidence type="ECO:0000313" key="1">
    <source>
        <dbReference type="EMBL" id="OLQ04021.1"/>
    </source>
</evidence>
<sequence>MPDGTRSLEATAELGAERLRRVAQASEWEMLFFDFCIGCPAAPNPHASCSSRRVMQTPLAIAWLACLLLWEFTSAESDSCRSSDDTSLIQLAPSNLRARVSPCLNAYQQSVQGVLSDYGDHILQRSWGGSSAPAKTGQAPVLGVGFDGATSMALATFCRQRGLSVLHARPGQQSHWISSYPALYGKYKSAGRCRKELDKFDFSLAAGEGYNVLFDEAVSHHFLDFFFISPDSKVLLAVHPSTERQNRTSTIQFRSEHTFPAMSTCNRDVADVSQAQAIDLMQAHQDLVRCVVPSEQLLEVRVENNNLTAISAFLGLGLRQFEAPWPQFRYGFTPRFSGGGDRKAVGKTLSVCITGQMGRLELESKIAHVIKPASRQGMQVIVMVVLDPRDSTHFVHRGGLDVVLGPYKSFDDFRGLIPGPASVIYDPFIPEDFPIIHGYLEELRKEPGNPRMRAFSHMRQWEALSRCAELQKDVQPDLTLRLREDTYLLQSIHPDAEKEGVYVPQCRPCGGVNDKAAFAVGADVAYRYLTTPLKLMRTDFDFISKHHKAHSKGAMGPEAVLMESLIKAKIKSFPLPPESLPMAPARHAKYEDQFYYCFYRSVQECIPEATLRQLKAKSPKINGVANESVACTPVSA</sequence>
<proteinExistence type="predicted"/>
<dbReference type="InterPro" id="IPR027417">
    <property type="entry name" value="P-loop_NTPase"/>
</dbReference>
<comment type="caution">
    <text evidence="1">The sequence shown here is derived from an EMBL/GenBank/DDBJ whole genome shotgun (WGS) entry which is preliminary data.</text>
</comment>
<keyword evidence="2" id="KW-1185">Reference proteome</keyword>
<organism evidence="1 2">
    <name type="scientific">Symbiodinium microadriaticum</name>
    <name type="common">Dinoflagellate</name>
    <name type="synonym">Zooxanthella microadriatica</name>
    <dbReference type="NCBI Taxonomy" id="2951"/>
    <lineage>
        <taxon>Eukaryota</taxon>
        <taxon>Sar</taxon>
        <taxon>Alveolata</taxon>
        <taxon>Dinophyceae</taxon>
        <taxon>Suessiales</taxon>
        <taxon>Symbiodiniaceae</taxon>
        <taxon>Symbiodinium</taxon>
    </lineage>
</organism>
<accession>A0A1Q9E9D2</accession>
<gene>
    <name evidence="1" type="ORF">AK812_SmicGene12977</name>
</gene>
<dbReference type="AlphaFoldDB" id="A0A1Q9E9D2"/>
<evidence type="ECO:0000313" key="2">
    <source>
        <dbReference type="Proteomes" id="UP000186817"/>
    </source>
</evidence>
<name>A0A1Q9E9D2_SYMMI</name>
<protein>
    <submittedName>
        <fullName evidence="1">Uncharacterized protein</fullName>
    </submittedName>
</protein>
<dbReference type="OrthoDB" id="409043at2759"/>
<reference evidence="1 2" key="1">
    <citation type="submission" date="2016-02" db="EMBL/GenBank/DDBJ databases">
        <title>Genome analysis of coral dinoflagellate symbionts highlights evolutionary adaptations to a symbiotic lifestyle.</title>
        <authorList>
            <person name="Aranda M."/>
            <person name="Li Y."/>
            <person name="Liew Y.J."/>
            <person name="Baumgarten S."/>
            <person name="Simakov O."/>
            <person name="Wilson M."/>
            <person name="Piel J."/>
            <person name="Ashoor H."/>
            <person name="Bougouffa S."/>
            <person name="Bajic V.B."/>
            <person name="Ryu T."/>
            <person name="Ravasi T."/>
            <person name="Bayer T."/>
            <person name="Micklem G."/>
            <person name="Kim H."/>
            <person name="Bhak J."/>
            <person name="Lajeunesse T.C."/>
            <person name="Voolstra C.R."/>
        </authorList>
    </citation>
    <scope>NUCLEOTIDE SEQUENCE [LARGE SCALE GENOMIC DNA]</scope>
    <source>
        <strain evidence="1 2">CCMP2467</strain>
    </source>
</reference>
<dbReference type="Proteomes" id="UP000186817">
    <property type="component" value="Unassembled WGS sequence"/>
</dbReference>
<dbReference type="EMBL" id="LSRX01000220">
    <property type="protein sequence ID" value="OLQ04021.1"/>
    <property type="molecule type" value="Genomic_DNA"/>
</dbReference>